<dbReference type="RefSeq" id="WP_058709176.1">
    <property type="nucleotide sequence ID" value="NZ_LDSI01000029.1"/>
</dbReference>
<feature type="compositionally biased region" description="Basic and acidic residues" evidence="1">
    <location>
        <begin position="289"/>
        <end position="306"/>
    </location>
</feature>
<dbReference type="Proteomes" id="UP000072520">
    <property type="component" value="Unassembled WGS sequence"/>
</dbReference>
<organism evidence="2 3">
    <name type="scientific">Pantoea stewartii</name>
    <dbReference type="NCBI Taxonomy" id="66269"/>
    <lineage>
        <taxon>Bacteria</taxon>
        <taxon>Pseudomonadati</taxon>
        <taxon>Pseudomonadota</taxon>
        <taxon>Gammaproteobacteria</taxon>
        <taxon>Enterobacterales</taxon>
        <taxon>Erwiniaceae</taxon>
        <taxon>Pantoea</taxon>
    </lineage>
</organism>
<dbReference type="AlphaFoldDB" id="A0AB34VAX8"/>
<evidence type="ECO:0000256" key="1">
    <source>
        <dbReference type="SAM" id="MobiDB-lite"/>
    </source>
</evidence>
<name>A0AB34VAX8_9GAMM</name>
<sequence>MEKPFLQQPSPESSRVAAAGGVSSASLFVRRNLFSLVVGTVSLICFVDNHASALRQVLSSRHASARPLSAATAPNPTGQIAAVSEHLPHASVPSVVMIAEANRQALKGMQLVSDQLKLEQGSLLQDMAHTQQLALQQVSDNHFQAAMLNGQLAQLDQQIKIESAQVGMAQNLVNKWRPLLNKGYISALQFAQEQSVVWGYESQYRALLQQQYATRQQISVLEDQERQIPLATAVKLNVLRRQLAQVNENLAQNTLTEARIAWQPSAAPVKPLLVKAGNAAATPTQQTEQDSRFLSDRPARVSHSDVHYQNINDQTGSHSVTPRHTALTHNV</sequence>
<protein>
    <recommendedName>
        <fullName evidence="4">Membrane fusion protein</fullName>
    </recommendedName>
</protein>
<reference evidence="2 3" key="1">
    <citation type="journal article" date="2016" name="Front. Microbiol.">
        <title>Genomic Resource of Rice Seed Associated Bacteria.</title>
        <authorList>
            <person name="Midha S."/>
            <person name="Bansal K."/>
            <person name="Sharma S."/>
            <person name="Kumar N."/>
            <person name="Patil P.P."/>
            <person name="Chaudhry V."/>
            <person name="Patil P.B."/>
        </authorList>
    </citation>
    <scope>NUCLEOTIDE SEQUENCE [LARGE SCALE GENOMIC DNA]</scope>
    <source>
        <strain evidence="2 3">RSA13</strain>
    </source>
</reference>
<evidence type="ECO:0000313" key="2">
    <source>
        <dbReference type="EMBL" id="KTS94242.1"/>
    </source>
</evidence>
<accession>A0AB34VAX8</accession>
<dbReference type="EMBL" id="LDSI01000029">
    <property type="protein sequence ID" value="KTS94242.1"/>
    <property type="molecule type" value="Genomic_DNA"/>
</dbReference>
<evidence type="ECO:0008006" key="4">
    <source>
        <dbReference type="Google" id="ProtNLM"/>
    </source>
</evidence>
<feature type="region of interest" description="Disordered" evidence="1">
    <location>
        <begin position="278"/>
        <end position="331"/>
    </location>
</feature>
<feature type="compositionally biased region" description="Polar residues" evidence="1">
    <location>
        <begin position="307"/>
        <end position="331"/>
    </location>
</feature>
<proteinExistence type="predicted"/>
<gene>
    <name evidence="2" type="ORF">RSA13_19550</name>
</gene>
<evidence type="ECO:0000313" key="3">
    <source>
        <dbReference type="Proteomes" id="UP000072520"/>
    </source>
</evidence>
<comment type="caution">
    <text evidence="2">The sequence shown here is derived from an EMBL/GenBank/DDBJ whole genome shotgun (WGS) entry which is preliminary data.</text>
</comment>